<dbReference type="OrthoDB" id="422637at2759"/>
<dbReference type="PROSITE" id="PS50929">
    <property type="entry name" value="ABC_TM1F"/>
    <property type="match status" value="1"/>
</dbReference>
<dbReference type="Pfam" id="PF00005">
    <property type="entry name" value="ABC_tran"/>
    <property type="match status" value="2"/>
</dbReference>
<evidence type="ECO:0000256" key="6">
    <source>
        <dbReference type="ARBA" id="ARBA00022989"/>
    </source>
</evidence>
<evidence type="ECO:0000256" key="1">
    <source>
        <dbReference type="ARBA" id="ARBA00008575"/>
    </source>
</evidence>
<dbReference type="InterPro" id="IPR003439">
    <property type="entry name" value="ABC_transporter-like_ATP-bd"/>
</dbReference>
<dbReference type="Gene3D" id="1.20.1560.10">
    <property type="entry name" value="ABC transporter type 1, transmembrane domain"/>
    <property type="match status" value="1"/>
</dbReference>
<name>A0A8J6BEB2_9EUKA</name>
<dbReference type="SUPFAM" id="SSF52540">
    <property type="entry name" value="P-loop containing nucleoside triphosphate hydrolases"/>
    <property type="match status" value="2"/>
</dbReference>
<dbReference type="InterPro" id="IPR017871">
    <property type="entry name" value="ABC_transporter-like_CS"/>
</dbReference>
<protein>
    <submittedName>
        <fullName evidence="11">ABC transporter transmembrane region 2</fullName>
    </submittedName>
</protein>
<dbReference type="Gene3D" id="3.40.50.300">
    <property type="entry name" value="P-loop containing nucleotide triphosphate hydrolases"/>
    <property type="match status" value="2"/>
</dbReference>
<dbReference type="InterPro" id="IPR011527">
    <property type="entry name" value="ABC1_TM_dom"/>
</dbReference>
<keyword evidence="4" id="KW-0547">Nucleotide-binding</keyword>
<gene>
    <name evidence="11" type="ORF">J8273_2886</name>
</gene>
<organism evidence="11 12">
    <name type="scientific">Carpediemonas membranifera</name>
    <dbReference type="NCBI Taxonomy" id="201153"/>
    <lineage>
        <taxon>Eukaryota</taxon>
        <taxon>Metamonada</taxon>
        <taxon>Carpediemonas-like organisms</taxon>
        <taxon>Carpediemonas</taxon>
    </lineage>
</organism>
<dbReference type="GO" id="GO:0140359">
    <property type="term" value="F:ABC-type transporter activity"/>
    <property type="evidence" value="ECO:0007669"/>
    <property type="project" value="InterPro"/>
</dbReference>
<sequence>MQPLLDFPNEVSVGDPQKAKDDALSAFNTESLDASSFEESRQAERDMTLLRTLAASWFIIRHGLSPLAILLAFLSLVSIAGNIFGNIMRNHAFTDLSCICFGTCQQPHHWSYYLARLLAWDVVNMVTSLSTFSWLCGREVRARLTRHSVKQFYHKGVPYRVLSSNRRIDNVDQRIAADIKSLSALLFGSPHLGVVGLLTEKNGLVSSIAQAVGFGYVIMQAEGLPILLIVLVYFAVTSVFAVVITLPLSRLTYMQEKLEGDLRRVHSRVREFAESIAFFTPSPAREKDLANASLKAAVHNQSRLVRWGLPFVLFKQLQSFLSSMLPIIILFAKMALTNWKCLTYSEIQFFQDTLPLLLVALSSLQGLLEPVATLRGLMGRVHTMGTTSYVARRDVRALKPSTGTADALRMSGVTVCTPTGRTLISGLDLEVTQGNSIVVMGPSGSGKSSLLRVIAGLWPPTSGSIEKPASTFFLPQRPYLPVGTLLDQLTYPEKGKGKDAKERAAMALQLCELGHLLEDHQLEDTEPWADMLSGGEQQRLGFARLFFHNPRWAVMDEATSALDGPLETRLLTECTRRGITMVSVAHRPSVAEHHKLVLELDQSGSVVRLEPVSERFARDPIPEPPIREIIRESTQPAGPLPPLKSSLSWPNVAGLLLALLPPLFSLDTLLVAVMPLFYLGRSTIAVFGTSLAAHSAAMMACADKQTYASPGTSLAFAKSMGSSVVNGVSVAAQMIALLVLGYRTRGRLTAHFHGKYFSSSVFYNVQRSISDADQRITADTANMADAVFGSLAPPVTAIVDNAMMPGLLVTFAFVALRDELWITVIPALCAVAMIGVLIISSIPSGAATRRLEKAEGELRYQLAHTIEHAESIAFHSGESRERLLAIHRLERVLRRELHLILAGTVSQFGALFGKKELGHMGGLAPVPVLKYLNYSFEEIYAITLFTEFIGKSSPGMILDLVQRLAPILGSFTRLAELSGNMSPTPPAVVEKSHPAGYQSIDDGEDKGRLVIEDATIATPSGLVLASDLNLVLTADKPLLIEGPSGSGKTSILRTLAGLWKPRSGRIVLPSDASFLPQTSYIFPGSLSEQVAYPAKVDMKDAEQTKTLIQALVDAGLGFLLDSHDIHSVAPWADMLSGGEQQRLGFARLFFHNPRWAVMDEATSALDGPLETRLLTECTRRGITMVSVAHRPSVAEHHKVALQLRRDHTFAIADIRPVEQ</sequence>
<evidence type="ECO:0000256" key="8">
    <source>
        <dbReference type="SAM" id="Phobius"/>
    </source>
</evidence>
<comment type="caution">
    <text evidence="11">The sequence shown here is derived from an EMBL/GenBank/DDBJ whole genome shotgun (WGS) entry which is preliminary data.</text>
</comment>
<feature type="domain" description="ABC transmembrane type-1" evidence="10">
    <location>
        <begin position="720"/>
        <end position="908"/>
    </location>
</feature>
<evidence type="ECO:0000313" key="11">
    <source>
        <dbReference type="EMBL" id="KAG9395682.1"/>
    </source>
</evidence>
<dbReference type="PANTHER" id="PTHR11384:SF59">
    <property type="entry name" value="LYSOSOMAL COBALAMIN TRANSPORTER ABCD4"/>
    <property type="match status" value="1"/>
</dbReference>
<reference evidence="11" key="1">
    <citation type="submission" date="2021-05" db="EMBL/GenBank/DDBJ databases">
        <title>A free-living protist that lacks canonical eukaryotic 1 DNA replication and segregation systems.</title>
        <authorList>
            <person name="Salas-Leiva D.E."/>
            <person name="Tromer E.C."/>
            <person name="Curtis B.A."/>
            <person name="Jerlstrom-Hultqvist J."/>
            <person name="Kolisko M."/>
            <person name="Yi Z."/>
            <person name="Salas-Leiva J.S."/>
            <person name="Gallot-Lavallee L."/>
            <person name="Kops G.J.P.L."/>
            <person name="Archibald J.M."/>
            <person name="Simpson A.G.B."/>
            <person name="Roger A.J."/>
        </authorList>
    </citation>
    <scope>NUCLEOTIDE SEQUENCE</scope>
    <source>
        <strain evidence="11">BICM</strain>
    </source>
</reference>
<comment type="similarity">
    <text evidence="1">Belongs to the ABC transporter superfamily. ABCD family. Peroxisomal fatty acyl CoA transporter (TC 3.A.1.203) subfamily.</text>
</comment>
<keyword evidence="5" id="KW-0067">ATP-binding</keyword>
<keyword evidence="7 8" id="KW-0472">Membrane</keyword>
<dbReference type="PROSITE" id="PS50893">
    <property type="entry name" value="ABC_TRANSPORTER_2"/>
    <property type="match status" value="2"/>
</dbReference>
<evidence type="ECO:0000259" key="9">
    <source>
        <dbReference type="PROSITE" id="PS50893"/>
    </source>
</evidence>
<dbReference type="AlphaFoldDB" id="A0A8J6BEB2"/>
<keyword evidence="12" id="KW-1185">Reference proteome</keyword>
<evidence type="ECO:0000256" key="2">
    <source>
        <dbReference type="ARBA" id="ARBA00022448"/>
    </source>
</evidence>
<dbReference type="Proteomes" id="UP000717585">
    <property type="component" value="Unassembled WGS sequence"/>
</dbReference>
<feature type="transmembrane region" description="Helical" evidence="8">
    <location>
        <begin position="67"/>
        <end position="87"/>
    </location>
</feature>
<feature type="transmembrane region" description="Helical" evidence="8">
    <location>
        <begin position="226"/>
        <end position="248"/>
    </location>
</feature>
<evidence type="ECO:0000256" key="7">
    <source>
        <dbReference type="ARBA" id="ARBA00023136"/>
    </source>
</evidence>
<evidence type="ECO:0000256" key="5">
    <source>
        <dbReference type="ARBA" id="ARBA00022840"/>
    </source>
</evidence>
<feature type="transmembrane region" description="Helical" evidence="8">
    <location>
        <begin position="820"/>
        <end position="842"/>
    </location>
</feature>
<evidence type="ECO:0000256" key="3">
    <source>
        <dbReference type="ARBA" id="ARBA00022692"/>
    </source>
</evidence>
<dbReference type="SMART" id="SM00382">
    <property type="entry name" value="AAA"/>
    <property type="match status" value="2"/>
</dbReference>
<feature type="transmembrane region" description="Helical" evidence="8">
    <location>
        <begin position="684"/>
        <end position="702"/>
    </location>
</feature>
<dbReference type="GO" id="GO:0016887">
    <property type="term" value="F:ATP hydrolysis activity"/>
    <property type="evidence" value="ECO:0007669"/>
    <property type="project" value="InterPro"/>
</dbReference>
<dbReference type="InterPro" id="IPR003593">
    <property type="entry name" value="AAA+_ATPase"/>
</dbReference>
<dbReference type="PANTHER" id="PTHR11384">
    <property type="entry name" value="ATP-BINDING CASSETTE, SUB-FAMILY D MEMBER"/>
    <property type="match status" value="1"/>
</dbReference>
<dbReference type="GO" id="GO:0016020">
    <property type="term" value="C:membrane"/>
    <property type="evidence" value="ECO:0007669"/>
    <property type="project" value="InterPro"/>
</dbReference>
<evidence type="ECO:0000259" key="10">
    <source>
        <dbReference type="PROSITE" id="PS50929"/>
    </source>
</evidence>
<dbReference type="SUPFAM" id="SSF90123">
    <property type="entry name" value="ABC transporter transmembrane region"/>
    <property type="match status" value="1"/>
</dbReference>
<evidence type="ECO:0000256" key="4">
    <source>
        <dbReference type="ARBA" id="ARBA00022741"/>
    </source>
</evidence>
<dbReference type="InterPro" id="IPR050835">
    <property type="entry name" value="ABC_transporter_sub-D"/>
</dbReference>
<keyword evidence="3 8" id="KW-0812">Transmembrane</keyword>
<evidence type="ECO:0000313" key="12">
    <source>
        <dbReference type="Proteomes" id="UP000717585"/>
    </source>
</evidence>
<feature type="domain" description="ABC transporter" evidence="9">
    <location>
        <begin position="408"/>
        <end position="628"/>
    </location>
</feature>
<feature type="transmembrane region" description="Helical" evidence="8">
    <location>
        <begin position="723"/>
        <end position="742"/>
    </location>
</feature>
<proteinExistence type="inferred from homology"/>
<dbReference type="CDD" id="cd03223">
    <property type="entry name" value="ABCD_peroxisomal_ALDP"/>
    <property type="match status" value="2"/>
</dbReference>
<keyword evidence="2" id="KW-0813">Transport</keyword>
<feature type="domain" description="ABC transporter" evidence="9">
    <location>
        <begin position="1009"/>
        <end position="1214"/>
    </location>
</feature>
<dbReference type="Pfam" id="PF06472">
    <property type="entry name" value="ABC_membrane_2"/>
    <property type="match status" value="2"/>
</dbReference>
<keyword evidence="6 8" id="KW-1133">Transmembrane helix</keyword>
<feature type="transmembrane region" description="Helical" evidence="8">
    <location>
        <begin position="652"/>
        <end position="678"/>
    </location>
</feature>
<dbReference type="InterPro" id="IPR027417">
    <property type="entry name" value="P-loop_NTPase"/>
</dbReference>
<dbReference type="GO" id="GO:0005524">
    <property type="term" value="F:ATP binding"/>
    <property type="evidence" value="ECO:0007669"/>
    <property type="project" value="UniProtKB-KW"/>
</dbReference>
<accession>A0A8J6BEB2</accession>
<dbReference type="PROSITE" id="PS00211">
    <property type="entry name" value="ABC_TRANSPORTER_1"/>
    <property type="match status" value="2"/>
</dbReference>
<dbReference type="EMBL" id="JAHDYR010000009">
    <property type="protein sequence ID" value="KAG9395682.1"/>
    <property type="molecule type" value="Genomic_DNA"/>
</dbReference>
<dbReference type="InterPro" id="IPR036640">
    <property type="entry name" value="ABC1_TM_sf"/>
</dbReference>